<evidence type="ECO:0000313" key="1">
    <source>
        <dbReference type="EMBL" id="TFE84139.1"/>
    </source>
</evidence>
<dbReference type="AlphaFoldDB" id="A0A4Y8PTA6"/>
<dbReference type="RefSeq" id="WP_134756459.1">
    <property type="nucleotide sequence ID" value="NZ_MYFO02000001.1"/>
</dbReference>
<sequence length="108" mass="12575">MNRSEVILELQLLPELVKQAESAYSDAVADLAWAKHRLAGRECEIMNEGRITGKNEQQRQAELWPHTEELQQEVLKLETALDKAKVEFHFYKRKLDNCQIIARLMTIL</sequence>
<name>A0A4Y8PTA6_9BACL</name>
<reference evidence="1 2" key="1">
    <citation type="submission" date="2017-03" db="EMBL/GenBank/DDBJ databases">
        <title>Isolation of Levoglucosan Utilizing Bacteria.</title>
        <authorList>
            <person name="Arya A.S."/>
        </authorList>
    </citation>
    <scope>NUCLEOTIDE SEQUENCE [LARGE SCALE GENOMIC DNA]</scope>
    <source>
        <strain evidence="1 2">MEC069</strain>
    </source>
</reference>
<dbReference type="OrthoDB" id="2613784at2"/>
<gene>
    <name evidence="1" type="ORF">B5M42_21090</name>
</gene>
<proteinExistence type="predicted"/>
<comment type="caution">
    <text evidence="1">The sequence shown here is derived from an EMBL/GenBank/DDBJ whole genome shotgun (WGS) entry which is preliminary data.</text>
</comment>
<organism evidence="1 2">
    <name type="scientific">Paenibacillus athensensis</name>
    <dbReference type="NCBI Taxonomy" id="1967502"/>
    <lineage>
        <taxon>Bacteria</taxon>
        <taxon>Bacillati</taxon>
        <taxon>Bacillota</taxon>
        <taxon>Bacilli</taxon>
        <taxon>Bacillales</taxon>
        <taxon>Paenibacillaceae</taxon>
        <taxon>Paenibacillus</taxon>
    </lineage>
</organism>
<evidence type="ECO:0000313" key="2">
    <source>
        <dbReference type="Proteomes" id="UP000298246"/>
    </source>
</evidence>
<dbReference type="EMBL" id="MYFO01000038">
    <property type="protein sequence ID" value="TFE84139.1"/>
    <property type="molecule type" value="Genomic_DNA"/>
</dbReference>
<dbReference type="Proteomes" id="UP000298246">
    <property type="component" value="Unassembled WGS sequence"/>
</dbReference>
<keyword evidence="2" id="KW-1185">Reference proteome</keyword>
<protein>
    <submittedName>
        <fullName evidence="1">Uncharacterized protein</fullName>
    </submittedName>
</protein>
<accession>A0A4Y8PTA6</accession>